<dbReference type="GO" id="GO:0005524">
    <property type="term" value="F:ATP binding"/>
    <property type="evidence" value="ECO:0007669"/>
    <property type="project" value="UniProtKB-UniRule"/>
</dbReference>
<dbReference type="GO" id="GO:0030983">
    <property type="term" value="F:mismatched DNA binding"/>
    <property type="evidence" value="ECO:0007669"/>
    <property type="project" value="InterPro"/>
</dbReference>
<dbReference type="NCBIfam" id="TIGR01070">
    <property type="entry name" value="mutS1"/>
    <property type="match status" value="1"/>
</dbReference>
<keyword evidence="7 9" id="KW-0234">DNA repair</keyword>
<dbReference type="SUPFAM" id="SSF53150">
    <property type="entry name" value="DNA repair protein MutS, domain II"/>
    <property type="match status" value="1"/>
</dbReference>
<dbReference type="PANTHER" id="PTHR11361">
    <property type="entry name" value="DNA MISMATCH REPAIR PROTEIN MUTS FAMILY MEMBER"/>
    <property type="match status" value="1"/>
</dbReference>
<dbReference type="EMBL" id="AP021858">
    <property type="protein sequence ID" value="BBO23020.1"/>
    <property type="molecule type" value="Genomic_DNA"/>
</dbReference>
<comment type="similarity">
    <text evidence="1 9 10">Belongs to the DNA mismatch repair MutS family.</text>
</comment>
<keyword evidence="5 9" id="KW-0067">ATP-binding</keyword>
<dbReference type="PROSITE" id="PS00486">
    <property type="entry name" value="DNA_MISMATCH_REPAIR_2"/>
    <property type="match status" value="1"/>
</dbReference>
<dbReference type="InterPro" id="IPR007695">
    <property type="entry name" value="DNA_mismatch_repair_MutS-lik_N"/>
</dbReference>
<dbReference type="Pfam" id="PF05192">
    <property type="entry name" value="MutS_III"/>
    <property type="match status" value="1"/>
</dbReference>
<dbReference type="InterPro" id="IPR005748">
    <property type="entry name" value="DNA_mismatch_repair_MutS"/>
</dbReference>
<feature type="binding site" evidence="9">
    <location>
        <begin position="653"/>
        <end position="660"/>
    </location>
    <ligand>
        <name>ATP</name>
        <dbReference type="ChEBI" id="CHEBI:30616"/>
    </ligand>
</feature>
<dbReference type="PIRSF" id="PIRSF037677">
    <property type="entry name" value="DNA_mis_repair_Msh6"/>
    <property type="match status" value="1"/>
</dbReference>
<dbReference type="GO" id="GO:0006298">
    <property type="term" value="P:mismatch repair"/>
    <property type="evidence" value="ECO:0007669"/>
    <property type="project" value="UniProtKB-UniRule"/>
</dbReference>
<evidence type="ECO:0000256" key="3">
    <source>
        <dbReference type="ARBA" id="ARBA00022741"/>
    </source>
</evidence>
<evidence type="ECO:0000256" key="6">
    <source>
        <dbReference type="ARBA" id="ARBA00023125"/>
    </source>
</evidence>
<dbReference type="NCBIfam" id="NF003810">
    <property type="entry name" value="PRK05399.1"/>
    <property type="match status" value="1"/>
</dbReference>
<dbReference type="GO" id="GO:0005829">
    <property type="term" value="C:cytosol"/>
    <property type="evidence" value="ECO:0007669"/>
    <property type="project" value="TreeGrafter"/>
</dbReference>
<dbReference type="HAMAP" id="MF_00096">
    <property type="entry name" value="MutS"/>
    <property type="match status" value="1"/>
</dbReference>
<dbReference type="SMART" id="SM00534">
    <property type="entry name" value="MUTSac"/>
    <property type="match status" value="1"/>
</dbReference>
<evidence type="ECO:0000256" key="10">
    <source>
        <dbReference type="RuleBase" id="RU003756"/>
    </source>
</evidence>
<evidence type="ECO:0000256" key="9">
    <source>
        <dbReference type="HAMAP-Rule" id="MF_00096"/>
    </source>
</evidence>
<dbReference type="InterPro" id="IPR036678">
    <property type="entry name" value="MutS_con_dom_sf"/>
</dbReference>
<dbReference type="FunFam" id="3.40.1170.10:FF:000001">
    <property type="entry name" value="DNA mismatch repair protein MutS"/>
    <property type="match status" value="1"/>
</dbReference>
<dbReference type="SUPFAM" id="SSF48334">
    <property type="entry name" value="DNA repair protein MutS, domain III"/>
    <property type="match status" value="1"/>
</dbReference>
<comment type="function">
    <text evidence="8 9">This protein is involved in the repair of mismatches in DNA. It is possible that it carries out the mismatch recognition step. This protein has a weak ATPase activity.</text>
</comment>
<keyword evidence="3 9" id="KW-0547">Nucleotide-binding</keyword>
<accession>A0A809R647</accession>
<dbReference type="Gene3D" id="3.40.50.300">
    <property type="entry name" value="P-loop containing nucleotide triphosphate hydrolases"/>
    <property type="match status" value="1"/>
</dbReference>
<dbReference type="InterPro" id="IPR007861">
    <property type="entry name" value="DNA_mismatch_repair_MutS_clamp"/>
</dbReference>
<evidence type="ECO:0000259" key="11">
    <source>
        <dbReference type="PROSITE" id="PS00486"/>
    </source>
</evidence>
<keyword evidence="6 9" id="KW-0238">DNA-binding</keyword>
<evidence type="ECO:0000256" key="7">
    <source>
        <dbReference type="ARBA" id="ARBA00023204"/>
    </source>
</evidence>
<dbReference type="KEGG" id="npy:NPRO_06150"/>
<evidence type="ECO:0000256" key="8">
    <source>
        <dbReference type="ARBA" id="ARBA00024647"/>
    </source>
</evidence>
<name>A0A809R647_9BACT</name>
<feature type="domain" description="DNA mismatch repair proteins mutS family" evidence="11">
    <location>
        <begin position="727"/>
        <end position="743"/>
    </location>
</feature>
<dbReference type="Pfam" id="PF00488">
    <property type="entry name" value="MutS_V"/>
    <property type="match status" value="1"/>
</dbReference>
<dbReference type="Gene3D" id="3.40.1170.10">
    <property type="entry name" value="DNA repair protein MutS, domain I"/>
    <property type="match status" value="1"/>
</dbReference>
<dbReference type="GO" id="GO:0140664">
    <property type="term" value="F:ATP-dependent DNA damage sensor activity"/>
    <property type="evidence" value="ECO:0007669"/>
    <property type="project" value="InterPro"/>
</dbReference>
<dbReference type="SMART" id="SM00533">
    <property type="entry name" value="MUTSd"/>
    <property type="match status" value="1"/>
</dbReference>
<dbReference type="InterPro" id="IPR017261">
    <property type="entry name" value="DNA_mismatch_repair_MutS/MSH"/>
</dbReference>
<dbReference type="Pfam" id="PF01624">
    <property type="entry name" value="MutS_I"/>
    <property type="match status" value="1"/>
</dbReference>
<sequence length="895" mass="98059">MRRPVRPGGRPNPSFEKCGFPADDQVRHTPFTVEPKTPMMRQYFAAKAEHPGVLLAMRVGDFYEFYGEDAETAARALEITLTARDDGDNRVPMAGVPYHSVEKYLARLVGQGFKVALCDQLEDPKQAKGLVKRGVTRVLTAGTVVEDSLLDSSRNNFLAALCLHDGKLGLAVLDSSTGEFAVTQIEGEEMQQSLLNELARISPSELLVSEETQEFGDLASRGLGSAVSCIESPRADRAKKTLLRQLGASHLEGYGCEDKPSAVIAASMILTYAEKNGLQLGHVDAVATYSVESFMRLDAATRRSLELSQNMSDGSRRYTLLAVLDQTCTSMGARLLRRWIEQPLLDVEAIRRRHDAVGRLVENSAARFDLRESLKGVADIERLVSRCATGKATPKDLAALRNSLERLPDIAASVRPVAQGRLAELGAGLLDPHELLSELQSALNDDPPLSTREGGIIRSGFDPELDRLREIQRSGKKFIAELEAAERAKTGIGNLKVGFNSVFGYYLEVPKSQIAKVPAEYIRKQTTANAERYITADLKEQESHVLGAEEKAIALEAELFLDLMQSATRHSRRLLDTSQALAELDTLGSFAETAVRKAYVRPEIVPEDVLEAETVRHPVVEDAEPGFVPNDILLGSLEPEAGEPQTRTIILTGPNMSGKSTYLRQTALLVLMAQIGAFVPASRTRAGVCDRVFARIGARDEIALGQSTFMVEMIESANILNHATERSLVILDEVGRGTSTFDGMAVAWAMIERLAEIGSKTLFATHYHQLNALADQLPTVRNFRVSVAEVGDQVVWTHKVLPGGTDRSYGVHVAKMAGLPPKVVKRAQEILSELEEGASAPQVRDIGVAKLQLSLFEMETPEVIRELEGLDLNQLTPIQALSLLDEWKSRYAKRP</sequence>
<evidence type="ECO:0000313" key="12">
    <source>
        <dbReference type="EMBL" id="BBO23020.1"/>
    </source>
</evidence>
<evidence type="ECO:0000256" key="1">
    <source>
        <dbReference type="ARBA" id="ARBA00006271"/>
    </source>
</evidence>
<dbReference type="InterPro" id="IPR036187">
    <property type="entry name" value="DNA_mismatch_repair_MutS_sf"/>
</dbReference>
<reference evidence="12" key="1">
    <citation type="journal article" name="DNA Res.">
        <title>The physiological potential of anammox bacteria as revealed by their core genome structure.</title>
        <authorList>
            <person name="Okubo T."/>
            <person name="Toyoda A."/>
            <person name="Fukuhara K."/>
            <person name="Uchiyama I."/>
            <person name="Harigaya Y."/>
            <person name="Kuroiwa M."/>
            <person name="Suzuki T."/>
            <person name="Murakami Y."/>
            <person name="Suwa Y."/>
            <person name="Takami H."/>
        </authorList>
    </citation>
    <scope>NUCLEOTIDE SEQUENCE</scope>
    <source>
        <strain evidence="12">317325-2</strain>
    </source>
</reference>
<evidence type="ECO:0000256" key="2">
    <source>
        <dbReference type="ARBA" id="ARBA00021982"/>
    </source>
</evidence>
<dbReference type="FunFam" id="3.40.50.300:FF:000870">
    <property type="entry name" value="MutS protein homolog 4"/>
    <property type="match status" value="1"/>
</dbReference>
<dbReference type="FunFam" id="1.10.1420.10:FF:000001">
    <property type="entry name" value="DNA mismatch repair protein MutS"/>
    <property type="match status" value="1"/>
</dbReference>
<keyword evidence="4 9" id="KW-0227">DNA damage</keyword>
<evidence type="ECO:0000256" key="4">
    <source>
        <dbReference type="ARBA" id="ARBA00022763"/>
    </source>
</evidence>
<dbReference type="InterPro" id="IPR027417">
    <property type="entry name" value="P-loop_NTPase"/>
</dbReference>
<proteinExistence type="inferred from homology"/>
<dbReference type="Proteomes" id="UP000662873">
    <property type="component" value="Chromosome"/>
</dbReference>
<dbReference type="Pfam" id="PF05190">
    <property type="entry name" value="MutS_IV"/>
    <property type="match status" value="1"/>
</dbReference>
<evidence type="ECO:0000256" key="5">
    <source>
        <dbReference type="ARBA" id="ARBA00022840"/>
    </source>
</evidence>
<dbReference type="InterPro" id="IPR016151">
    <property type="entry name" value="DNA_mismatch_repair_MutS_N"/>
</dbReference>
<dbReference type="InterPro" id="IPR007860">
    <property type="entry name" value="DNA_mmatch_repair_MutS_con_dom"/>
</dbReference>
<dbReference type="GO" id="GO:0003684">
    <property type="term" value="F:damaged DNA binding"/>
    <property type="evidence" value="ECO:0007669"/>
    <property type="project" value="UniProtKB-UniRule"/>
</dbReference>
<dbReference type="Gene3D" id="1.10.1420.10">
    <property type="match status" value="2"/>
</dbReference>
<dbReference type="AlphaFoldDB" id="A0A809R647"/>
<dbReference type="PANTHER" id="PTHR11361:SF34">
    <property type="entry name" value="DNA MISMATCH REPAIR PROTEIN MSH1, MITOCHONDRIAL"/>
    <property type="match status" value="1"/>
</dbReference>
<dbReference type="InterPro" id="IPR045076">
    <property type="entry name" value="MutS"/>
</dbReference>
<evidence type="ECO:0000313" key="13">
    <source>
        <dbReference type="Proteomes" id="UP000662873"/>
    </source>
</evidence>
<dbReference type="SUPFAM" id="SSF55271">
    <property type="entry name" value="DNA repair protein MutS, domain I"/>
    <property type="match status" value="1"/>
</dbReference>
<dbReference type="InterPro" id="IPR007696">
    <property type="entry name" value="DNA_mismatch_repair_MutS_core"/>
</dbReference>
<dbReference type="Pfam" id="PF05188">
    <property type="entry name" value="MutS_II"/>
    <property type="match status" value="1"/>
</dbReference>
<dbReference type="Gene3D" id="3.30.420.110">
    <property type="entry name" value="MutS, connector domain"/>
    <property type="match status" value="1"/>
</dbReference>
<protein>
    <recommendedName>
        <fullName evidence="2 9">DNA mismatch repair protein MutS</fullName>
    </recommendedName>
</protein>
<dbReference type="SUPFAM" id="SSF52540">
    <property type="entry name" value="P-loop containing nucleoside triphosphate hydrolases"/>
    <property type="match status" value="1"/>
</dbReference>
<gene>
    <name evidence="9" type="primary">mutS</name>
    <name evidence="12" type="ORF">NPRO_06150</name>
</gene>
<dbReference type="CDD" id="cd03284">
    <property type="entry name" value="ABC_MutS1"/>
    <property type="match status" value="1"/>
</dbReference>
<organism evidence="12 13">
    <name type="scientific">Candidatus Nitrosymbiomonas proteolyticus</name>
    <dbReference type="NCBI Taxonomy" id="2608984"/>
    <lineage>
        <taxon>Bacteria</taxon>
        <taxon>Bacillati</taxon>
        <taxon>Armatimonadota</taxon>
        <taxon>Armatimonadota incertae sedis</taxon>
        <taxon>Candidatus Nitrosymbiomonas</taxon>
    </lineage>
</organism>
<dbReference type="InterPro" id="IPR000432">
    <property type="entry name" value="DNA_mismatch_repair_MutS_C"/>
</dbReference>